<evidence type="ECO:0000259" key="1">
    <source>
        <dbReference type="Pfam" id="PF00582"/>
    </source>
</evidence>
<gene>
    <name evidence="2" type="ORF">FDQ92_01250</name>
</gene>
<name>A0A4P8L023_9BACT</name>
<reference evidence="2 3" key="1">
    <citation type="submission" date="2019-05" db="EMBL/GenBank/DDBJ databases">
        <title>The Complete Genome Sequence of the n-alkane-degrading Desulfoglaeba alkanexedens ALDC reveals multiple alkylsuccinate synthase gene clusters.</title>
        <authorList>
            <person name="Callaghan A.V."/>
            <person name="Davidova I.A."/>
            <person name="Duncan K.E."/>
            <person name="Morris B."/>
            <person name="McInerney M.J."/>
        </authorList>
    </citation>
    <scope>NUCLEOTIDE SEQUENCE [LARGE SCALE GENOMIC DNA]</scope>
    <source>
        <strain evidence="2 3">ALDC</strain>
    </source>
</reference>
<feature type="domain" description="UspA" evidence="1">
    <location>
        <begin position="164"/>
        <end position="301"/>
    </location>
</feature>
<dbReference type="EMBL" id="CP040098">
    <property type="protein sequence ID" value="QCQ20944.1"/>
    <property type="molecule type" value="Genomic_DNA"/>
</dbReference>
<dbReference type="InterPro" id="IPR006016">
    <property type="entry name" value="UspA"/>
</dbReference>
<evidence type="ECO:0000313" key="2">
    <source>
        <dbReference type="EMBL" id="QCQ20944.1"/>
    </source>
</evidence>
<dbReference type="RefSeq" id="WP_137422914.1">
    <property type="nucleotide sequence ID" value="NZ_CP040098.1"/>
</dbReference>
<dbReference type="AlphaFoldDB" id="A0A4P8L023"/>
<reference evidence="2 3" key="2">
    <citation type="submission" date="2019-05" db="EMBL/GenBank/DDBJ databases">
        <authorList>
            <person name="Suflita J.M."/>
            <person name="Marks C.R."/>
        </authorList>
    </citation>
    <scope>NUCLEOTIDE SEQUENCE [LARGE SCALE GENOMIC DNA]</scope>
    <source>
        <strain evidence="2 3">ALDC</strain>
    </source>
</reference>
<evidence type="ECO:0000313" key="3">
    <source>
        <dbReference type="Proteomes" id="UP000298602"/>
    </source>
</evidence>
<organism evidence="2 3">
    <name type="scientific">Desulfoglaeba alkanexedens ALDC</name>
    <dbReference type="NCBI Taxonomy" id="980445"/>
    <lineage>
        <taxon>Bacteria</taxon>
        <taxon>Pseudomonadati</taxon>
        <taxon>Thermodesulfobacteriota</taxon>
        <taxon>Syntrophobacteria</taxon>
        <taxon>Syntrophobacterales</taxon>
        <taxon>Syntrophobacteraceae</taxon>
        <taxon>Desulfoglaeba</taxon>
    </lineage>
</organism>
<protein>
    <submittedName>
        <fullName evidence="2">Universal stress protein</fullName>
    </submittedName>
</protein>
<dbReference type="Gene3D" id="3.40.50.620">
    <property type="entry name" value="HUPs"/>
    <property type="match status" value="2"/>
</dbReference>
<dbReference type="Proteomes" id="UP000298602">
    <property type="component" value="Chromosome"/>
</dbReference>
<keyword evidence="3" id="KW-1185">Reference proteome</keyword>
<dbReference type="Pfam" id="PF00582">
    <property type="entry name" value="Usp"/>
    <property type="match status" value="2"/>
</dbReference>
<proteinExistence type="predicted"/>
<accession>A0A4P8L023</accession>
<dbReference type="SUPFAM" id="SSF52402">
    <property type="entry name" value="Adenine nucleotide alpha hydrolases-like"/>
    <property type="match status" value="2"/>
</dbReference>
<sequence>MNPLPKALLLPINETEESLRPIHFLTRLYPKRDHISLILHYLVPPLSPVYQQKPATEAIASRKKELLREREAKAREILEEAKKVLLREGFSEDVIHEHVQEKELSVAHHACRLADFKKVDAVIVQKQTRSRLEEFMKGDPHSALLHHCIVSPIWFVDGQPEPSRAVICVQENDASLRAVDHAAFMLAETEVTLELVHFSRSVNHPIRCPLTDTTSAFRSWHAGQGRAIQGFFDQVLKVVHDADFDADRARWSIQLSKGKVASEILDYCKREKAGIAVLGHAGSRDGTWDFLRSSITKTVLTDFKDMAVWVNQ</sequence>
<dbReference type="KEGG" id="dax:FDQ92_01250"/>
<dbReference type="OrthoDB" id="5511554at2"/>
<dbReference type="InterPro" id="IPR014729">
    <property type="entry name" value="Rossmann-like_a/b/a_fold"/>
</dbReference>
<feature type="domain" description="UspA" evidence="1">
    <location>
        <begin position="7"/>
        <end position="149"/>
    </location>
</feature>